<dbReference type="KEGG" id="psin:CAK95_17155"/>
<reference evidence="3 4" key="1">
    <citation type="submission" date="2017-05" db="EMBL/GenBank/DDBJ databases">
        <title>Full genome sequence of Pseudorhodoplanes sinuspersici.</title>
        <authorList>
            <person name="Dastgheib S.M.M."/>
            <person name="Shavandi M."/>
            <person name="Tirandaz H."/>
        </authorList>
    </citation>
    <scope>NUCLEOTIDE SEQUENCE [LARGE SCALE GENOMIC DNA]</scope>
    <source>
        <strain evidence="3 4">RIPI110</strain>
    </source>
</reference>
<dbReference type="InterPro" id="IPR009936">
    <property type="entry name" value="DUF1468"/>
</dbReference>
<feature type="domain" description="DUF1468" evidence="2">
    <location>
        <begin position="14"/>
        <end position="168"/>
    </location>
</feature>
<protein>
    <recommendedName>
        <fullName evidence="2">DUF1468 domain-containing protein</fullName>
    </recommendedName>
</protein>
<evidence type="ECO:0000259" key="2">
    <source>
        <dbReference type="Pfam" id="PF07331"/>
    </source>
</evidence>
<dbReference type="STRING" id="1235591.CAK95_17155"/>
<gene>
    <name evidence="3" type="ORF">CAK95_17155</name>
</gene>
<dbReference type="AlphaFoldDB" id="A0A1W6ZTG2"/>
<keyword evidence="1" id="KW-0812">Transmembrane</keyword>
<feature type="transmembrane region" description="Helical" evidence="1">
    <location>
        <begin position="43"/>
        <end position="66"/>
    </location>
</feature>
<feature type="transmembrane region" description="Helical" evidence="1">
    <location>
        <begin position="140"/>
        <end position="159"/>
    </location>
</feature>
<feature type="transmembrane region" description="Helical" evidence="1">
    <location>
        <begin position="111"/>
        <end position="128"/>
    </location>
</feature>
<organism evidence="3 4">
    <name type="scientific">Pseudorhodoplanes sinuspersici</name>
    <dbReference type="NCBI Taxonomy" id="1235591"/>
    <lineage>
        <taxon>Bacteria</taxon>
        <taxon>Pseudomonadati</taxon>
        <taxon>Pseudomonadota</taxon>
        <taxon>Alphaproteobacteria</taxon>
        <taxon>Hyphomicrobiales</taxon>
        <taxon>Pseudorhodoplanes</taxon>
    </lineage>
</organism>
<dbReference type="EMBL" id="CP021112">
    <property type="protein sequence ID" value="ARQ00613.1"/>
    <property type="molecule type" value="Genomic_DNA"/>
</dbReference>
<keyword evidence="1" id="KW-0472">Membrane</keyword>
<name>A0A1W6ZTG2_9HYPH</name>
<feature type="transmembrane region" description="Helical" evidence="1">
    <location>
        <begin position="12"/>
        <end position="31"/>
    </location>
</feature>
<evidence type="ECO:0000256" key="1">
    <source>
        <dbReference type="SAM" id="Phobius"/>
    </source>
</evidence>
<evidence type="ECO:0000313" key="3">
    <source>
        <dbReference type="EMBL" id="ARQ00613.1"/>
    </source>
</evidence>
<accession>A0A1W6ZTG2</accession>
<dbReference type="OrthoDB" id="6195486at2"/>
<keyword evidence="1" id="KW-1133">Transmembrane helix</keyword>
<sequence length="168" mass="18215">MEDQKPTPFADLLSGCLWLALAISIVIGSWTMDRLEHLKVSTYTAPGVVPGLLGIAIAIMGILLIVRSLRAGALAQMQIPALNPLEHWRLLTALALCLAFSLGLLGSGLPFWLAAAIFIAVFVFIFQFEDRKRAGTILRGAAVAIVFALICGGTIHYIFQELFLVRLP</sequence>
<feature type="transmembrane region" description="Helical" evidence="1">
    <location>
        <begin position="87"/>
        <end position="105"/>
    </location>
</feature>
<proteinExistence type="predicted"/>
<dbReference type="Pfam" id="PF07331">
    <property type="entry name" value="TctB"/>
    <property type="match status" value="1"/>
</dbReference>
<dbReference type="RefSeq" id="WP_086089009.1">
    <property type="nucleotide sequence ID" value="NZ_CP021112.1"/>
</dbReference>
<dbReference type="Proteomes" id="UP000194137">
    <property type="component" value="Chromosome"/>
</dbReference>
<evidence type="ECO:0000313" key="4">
    <source>
        <dbReference type="Proteomes" id="UP000194137"/>
    </source>
</evidence>
<keyword evidence="4" id="KW-1185">Reference proteome</keyword>